<gene>
    <name evidence="2" type="primary">ZnT5</name>
</gene>
<protein>
    <submittedName>
        <fullName evidence="2">Zinc transporter 5</fullName>
    </submittedName>
</protein>
<reference evidence="2" key="1">
    <citation type="journal article" date="2006" name="J. Biol. Chem.">
        <title>Zinc transport complexes contribute to the homeostatic maintenance of secretory pathway function in vertebrate cells.</title>
        <authorList>
            <person name="Ishihara K."/>
            <person name="Yamazaki T."/>
            <person name="Ishida Y."/>
            <person name="Suzuki T."/>
            <person name="Oda K."/>
            <person name="Nagao M."/>
            <person name="Yamaguchi-Iwai Y."/>
            <person name="Kambe T."/>
        </authorList>
    </citation>
    <scope>NUCLEOTIDE SEQUENCE</scope>
</reference>
<name>Q15GE9_CHICK</name>
<dbReference type="EMBL" id="DQ382267">
    <property type="protein sequence ID" value="ABD36415.1"/>
    <property type="molecule type" value="Genomic_DNA"/>
</dbReference>
<organism evidence="2">
    <name type="scientific">Gallus gallus</name>
    <name type="common">Chicken</name>
    <dbReference type="NCBI Taxonomy" id="9031"/>
    <lineage>
        <taxon>Eukaryota</taxon>
        <taxon>Metazoa</taxon>
        <taxon>Chordata</taxon>
        <taxon>Craniata</taxon>
        <taxon>Vertebrata</taxon>
        <taxon>Euteleostomi</taxon>
        <taxon>Archelosauria</taxon>
        <taxon>Archosauria</taxon>
        <taxon>Dinosauria</taxon>
        <taxon>Saurischia</taxon>
        <taxon>Theropoda</taxon>
        <taxon>Coelurosauria</taxon>
        <taxon>Aves</taxon>
        <taxon>Neognathae</taxon>
        <taxon>Galloanserae</taxon>
        <taxon>Galliformes</taxon>
        <taxon>Phasianidae</taxon>
        <taxon>Phasianinae</taxon>
        <taxon>Gallus</taxon>
    </lineage>
</organism>
<proteinExistence type="predicted"/>
<evidence type="ECO:0000256" key="1">
    <source>
        <dbReference type="SAM" id="MobiDB-lite"/>
    </source>
</evidence>
<feature type="non-terminal residue" evidence="2">
    <location>
        <position position="25"/>
    </location>
</feature>
<feature type="region of interest" description="Disordered" evidence="1">
    <location>
        <begin position="1"/>
        <end position="25"/>
    </location>
</feature>
<dbReference type="AlphaFoldDB" id="Q15GE9"/>
<dbReference type="HOGENOM" id="CLU_013430_11_0_1"/>
<sequence length="25" mass="2519">MEEKYSSQALAGGGVLGPVDVPSAR</sequence>
<accession>Q15GE9</accession>
<evidence type="ECO:0000313" key="2">
    <source>
        <dbReference type="EMBL" id="ABD36415.1"/>
    </source>
</evidence>